<feature type="region of interest" description="Disordered" evidence="5">
    <location>
        <begin position="256"/>
        <end position="290"/>
    </location>
</feature>
<dbReference type="GO" id="GO:0016020">
    <property type="term" value="C:membrane"/>
    <property type="evidence" value="ECO:0007669"/>
    <property type="project" value="UniProtKB-SubCell"/>
</dbReference>
<evidence type="ECO:0000256" key="6">
    <source>
        <dbReference type="SAM" id="Phobius"/>
    </source>
</evidence>
<dbReference type="Gene3D" id="1.20.1070.10">
    <property type="entry name" value="Rhodopsin 7-helix transmembrane proteins"/>
    <property type="match status" value="1"/>
</dbReference>
<dbReference type="InterPro" id="IPR000276">
    <property type="entry name" value="GPCR_Rhodpsn"/>
</dbReference>
<feature type="transmembrane region" description="Helical" evidence="6">
    <location>
        <begin position="343"/>
        <end position="369"/>
    </location>
</feature>
<evidence type="ECO:0000313" key="10">
    <source>
        <dbReference type="WBParaSite" id="ECPE_0000621201-mRNA-1"/>
    </source>
</evidence>
<dbReference type="GO" id="GO:0004930">
    <property type="term" value="F:G protein-coupled receptor activity"/>
    <property type="evidence" value="ECO:0007669"/>
    <property type="project" value="InterPro"/>
</dbReference>
<feature type="transmembrane region" description="Helical" evidence="6">
    <location>
        <begin position="61"/>
        <end position="81"/>
    </location>
</feature>
<feature type="transmembrane region" description="Helical" evidence="6">
    <location>
        <begin position="217"/>
        <end position="242"/>
    </location>
</feature>
<accession>A0A183AGW4</accession>
<feature type="transmembrane region" description="Helical" evidence="6">
    <location>
        <begin position="398"/>
        <end position="418"/>
    </location>
</feature>
<evidence type="ECO:0000313" key="9">
    <source>
        <dbReference type="Proteomes" id="UP000272942"/>
    </source>
</evidence>
<evidence type="ECO:0000256" key="2">
    <source>
        <dbReference type="ARBA" id="ARBA00022692"/>
    </source>
</evidence>
<sequence length="638" mass="71270">MTGTNQSSSGSTDGSNAFRPILLMLIACVGLIGNTLNLIVLRSYHTTQITHGGECTARVNLLGLALADFLVCLTSLPLGYVKRRHESFSFMLFYTIVGPGLVTYFLSVSIWMVLLMSVARYLAVCRPLTSRAWLTSRHMFRVILLIYVFGILFHIPSFLMFTYDEELDWFTARSTKCLQSNQTMTEHTKHACTQPTVLVVYERPFWRSETVDVTHHVIHILFTNIAPFIGVVISNIAVIRACRRSDQCRRMGVVVHDKSGSHRSRTSGSSPSHKFMLKANRPPNGVPREPYPLRVPGTPTTGGFWFNHTGRAISCRLPASAYTQTASTMIRYPGTATNRVTPLLLAVIVAFLLFTAPFGIVHFVCLRLMRNLGVRVRDNRQARRLYMALNLTVEWTNVVQLFSCASNFFLYFLVSTIFRRTTRRTFRRMYRYIRNAHTYCCSLLSSRCRSNDSDVWKPDSAVPALQLALNQKLSAQIVPENRLPLNPLKSEPNPVNYAQVIHLPHKFDSKILHHGTHCCGACRQAMYPGGPCTSPCPPGRTLTETALQSDEANGPCICRNMAGVKHFCCQYSRQSCSGTAFCSEPHCSCTSRCSSCLGHGSCTCPPVKSALLDEDTVPEITKVTDQSDVGESFVITDS</sequence>
<evidence type="ECO:0000256" key="4">
    <source>
        <dbReference type="ARBA" id="ARBA00023136"/>
    </source>
</evidence>
<organism evidence="10">
    <name type="scientific">Echinostoma caproni</name>
    <dbReference type="NCBI Taxonomy" id="27848"/>
    <lineage>
        <taxon>Eukaryota</taxon>
        <taxon>Metazoa</taxon>
        <taxon>Spiralia</taxon>
        <taxon>Lophotrochozoa</taxon>
        <taxon>Platyhelminthes</taxon>
        <taxon>Trematoda</taxon>
        <taxon>Digenea</taxon>
        <taxon>Plagiorchiida</taxon>
        <taxon>Echinostomata</taxon>
        <taxon>Echinostomatoidea</taxon>
        <taxon>Echinostomatidae</taxon>
        <taxon>Echinostoma</taxon>
    </lineage>
</organism>
<evidence type="ECO:0000256" key="1">
    <source>
        <dbReference type="ARBA" id="ARBA00004370"/>
    </source>
</evidence>
<keyword evidence="9" id="KW-1185">Reference proteome</keyword>
<keyword evidence="2 6" id="KW-0812">Transmembrane</keyword>
<reference evidence="10" key="1">
    <citation type="submission" date="2016-06" db="UniProtKB">
        <authorList>
            <consortium name="WormBaseParasite"/>
        </authorList>
    </citation>
    <scope>IDENTIFICATION</scope>
</reference>
<dbReference type="Proteomes" id="UP000272942">
    <property type="component" value="Unassembled WGS sequence"/>
</dbReference>
<feature type="transmembrane region" description="Helical" evidence="6">
    <location>
        <begin position="101"/>
        <end position="122"/>
    </location>
</feature>
<dbReference type="OrthoDB" id="6276488at2759"/>
<dbReference type="PANTHER" id="PTHR46641:SF2">
    <property type="entry name" value="FMRFAMIDE RECEPTOR"/>
    <property type="match status" value="1"/>
</dbReference>
<dbReference type="InterPro" id="IPR017452">
    <property type="entry name" value="GPCR_Rhodpsn_7TM"/>
</dbReference>
<dbReference type="PANTHER" id="PTHR46641">
    <property type="entry name" value="FMRFAMIDE RECEPTOR-RELATED"/>
    <property type="match status" value="1"/>
</dbReference>
<protein>
    <submittedName>
        <fullName evidence="10">G_PROTEIN_RECEP_F1_2 domain-containing protein</fullName>
    </submittedName>
</protein>
<proteinExistence type="predicted"/>
<feature type="transmembrane region" description="Helical" evidence="6">
    <location>
        <begin position="142"/>
        <end position="163"/>
    </location>
</feature>
<dbReference type="PRINTS" id="PR00237">
    <property type="entry name" value="GPCRRHODOPSN"/>
</dbReference>
<dbReference type="Pfam" id="PF00001">
    <property type="entry name" value="7tm_1"/>
    <property type="match status" value="1"/>
</dbReference>
<dbReference type="PROSITE" id="PS50262">
    <property type="entry name" value="G_PROTEIN_RECEP_F1_2"/>
    <property type="match status" value="1"/>
</dbReference>
<keyword evidence="3 6" id="KW-1133">Transmembrane helix</keyword>
<feature type="domain" description="G-protein coupled receptors family 1 profile" evidence="7">
    <location>
        <begin position="33"/>
        <end position="411"/>
    </location>
</feature>
<evidence type="ECO:0000313" key="8">
    <source>
        <dbReference type="EMBL" id="VDP77659.1"/>
    </source>
</evidence>
<evidence type="ECO:0000256" key="5">
    <source>
        <dbReference type="SAM" id="MobiDB-lite"/>
    </source>
</evidence>
<comment type="subcellular location">
    <subcellularLocation>
        <location evidence="1">Membrane</location>
    </subcellularLocation>
</comment>
<reference evidence="8 9" key="2">
    <citation type="submission" date="2018-11" db="EMBL/GenBank/DDBJ databases">
        <authorList>
            <consortium name="Pathogen Informatics"/>
        </authorList>
    </citation>
    <scope>NUCLEOTIDE SEQUENCE [LARGE SCALE GENOMIC DNA]</scope>
    <source>
        <strain evidence="8 9">Egypt</strain>
    </source>
</reference>
<dbReference type="WBParaSite" id="ECPE_0000621201-mRNA-1">
    <property type="protein sequence ID" value="ECPE_0000621201-mRNA-1"/>
    <property type="gene ID" value="ECPE_0000621201"/>
</dbReference>
<evidence type="ECO:0000256" key="3">
    <source>
        <dbReference type="ARBA" id="ARBA00022989"/>
    </source>
</evidence>
<gene>
    <name evidence="8" type="ORF">ECPE_LOCUS6199</name>
</gene>
<name>A0A183AGW4_9TREM</name>
<evidence type="ECO:0000259" key="7">
    <source>
        <dbReference type="PROSITE" id="PS50262"/>
    </source>
</evidence>
<dbReference type="AlphaFoldDB" id="A0A183AGW4"/>
<dbReference type="EMBL" id="UZAN01043153">
    <property type="protein sequence ID" value="VDP77659.1"/>
    <property type="molecule type" value="Genomic_DNA"/>
</dbReference>
<dbReference type="InterPro" id="IPR052954">
    <property type="entry name" value="GPCR-Ligand_Int"/>
</dbReference>
<dbReference type="CDD" id="cd14978">
    <property type="entry name" value="7tmA_FMRFamide_R-like"/>
    <property type="match status" value="1"/>
</dbReference>
<keyword evidence="4 6" id="KW-0472">Membrane</keyword>
<feature type="transmembrane region" description="Helical" evidence="6">
    <location>
        <begin position="20"/>
        <end position="40"/>
    </location>
</feature>
<dbReference type="SUPFAM" id="SSF81321">
    <property type="entry name" value="Family A G protein-coupled receptor-like"/>
    <property type="match status" value="1"/>
</dbReference>